<protein>
    <submittedName>
        <fullName evidence="1">Uncharacterized protein</fullName>
    </submittedName>
</protein>
<dbReference type="EMBL" id="LN890655">
    <property type="protein sequence ID" value="CUS02686.2"/>
    <property type="molecule type" value="Genomic_DNA"/>
</dbReference>
<organism evidence="1 2">
    <name type="scientific">Candidatus Promineifilum breve</name>
    <dbReference type="NCBI Taxonomy" id="1806508"/>
    <lineage>
        <taxon>Bacteria</taxon>
        <taxon>Bacillati</taxon>
        <taxon>Chloroflexota</taxon>
        <taxon>Ardenticatenia</taxon>
        <taxon>Candidatus Promineifilales</taxon>
        <taxon>Candidatus Promineifilaceae</taxon>
        <taxon>Candidatus Promineifilum</taxon>
    </lineage>
</organism>
<accession>A0A160SZ79</accession>
<keyword evidence="2" id="KW-1185">Reference proteome</keyword>
<proteinExistence type="predicted"/>
<dbReference type="AlphaFoldDB" id="A0A160SZ79"/>
<evidence type="ECO:0000313" key="2">
    <source>
        <dbReference type="Proteomes" id="UP000215027"/>
    </source>
</evidence>
<dbReference type="Proteomes" id="UP000215027">
    <property type="component" value="Chromosome I"/>
</dbReference>
<name>A0A160SZ79_9CHLR</name>
<dbReference type="Gene3D" id="3.30.1370.70">
    <property type="entry name" value="Scaffold protein Nfu/NifU, N-terminal domain"/>
    <property type="match status" value="1"/>
</dbReference>
<reference evidence="1" key="1">
    <citation type="submission" date="2016-01" db="EMBL/GenBank/DDBJ databases">
        <authorList>
            <person name="Mcilroy J.S."/>
            <person name="Karst M S."/>
            <person name="Albertsen M."/>
        </authorList>
    </citation>
    <scope>NUCLEOTIDE SEQUENCE</scope>
    <source>
        <strain evidence="1">Cfx-K</strain>
    </source>
</reference>
<sequence length="92" mass="9700">MSEYIEIDAELSDDGAIWLHTNLKLTAAGDEETYTSAAAMETGSPVAQALAVVAGIESLIMRDGEIALTIASDADWHAVIADATAALKEFFL</sequence>
<dbReference type="RefSeq" id="WP_095042269.1">
    <property type="nucleotide sequence ID" value="NZ_LN890655.1"/>
</dbReference>
<gene>
    <name evidence="1" type="ORF">CFX0092_A0808</name>
</gene>
<dbReference type="InterPro" id="IPR036498">
    <property type="entry name" value="Nfu/NifU_N_sf"/>
</dbReference>
<dbReference type="KEGG" id="pbf:CFX0092_A0808"/>
<evidence type="ECO:0000313" key="1">
    <source>
        <dbReference type="EMBL" id="CUS02686.2"/>
    </source>
</evidence>